<evidence type="ECO:0000256" key="3">
    <source>
        <dbReference type="ARBA" id="ARBA00013194"/>
    </source>
</evidence>
<comment type="caution">
    <text evidence="9">The sequence shown here is derived from an EMBL/GenBank/DDBJ whole genome shotgun (WGS) entry which is preliminary data.</text>
</comment>
<protein>
    <recommendedName>
        <fullName evidence="3">peptidylprolyl isomerase</fullName>
        <ecNumber evidence="3">5.2.1.8</ecNumber>
    </recommendedName>
</protein>
<dbReference type="GO" id="GO:0003755">
    <property type="term" value="F:peptidyl-prolyl cis-trans isomerase activity"/>
    <property type="evidence" value="ECO:0007669"/>
    <property type="project" value="UniProtKB-EC"/>
</dbReference>
<organism evidence="9 10">
    <name type="scientific">Roseateles oligotrophus</name>
    <dbReference type="NCBI Taxonomy" id="1769250"/>
    <lineage>
        <taxon>Bacteria</taxon>
        <taxon>Pseudomonadati</taxon>
        <taxon>Pseudomonadota</taxon>
        <taxon>Betaproteobacteria</taxon>
        <taxon>Burkholderiales</taxon>
        <taxon>Sphaerotilaceae</taxon>
        <taxon>Roseateles</taxon>
    </lineage>
</organism>
<dbReference type="SUPFAM" id="SSF54534">
    <property type="entry name" value="FKBP-like"/>
    <property type="match status" value="1"/>
</dbReference>
<evidence type="ECO:0000259" key="8">
    <source>
        <dbReference type="PROSITE" id="PS50198"/>
    </source>
</evidence>
<reference evidence="9 10" key="1">
    <citation type="submission" date="2021-11" db="EMBL/GenBank/DDBJ databases">
        <authorList>
            <person name="Liang Q."/>
            <person name="Mou H."/>
            <person name="Liu Z."/>
        </authorList>
    </citation>
    <scope>NUCLEOTIDE SEQUENCE [LARGE SCALE GENOMIC DNA]</scope>
    <source>
        <strain evidence="9 10">CHU3</strain>
    </source>
</reference>
<dbReference type="RefSeq" id="WP_263571240.1">
    <property type="nucleotide sequence ID" value="NZ_JAJIRN010000004.1"/>
</dbReference>
<comment type="similarity">
    <text evidence="2">Belongs to the PpiC/parvulin rotamase family.</text>
</comment>
<evidence type="ECO:0000313" key="10">
    <source>
        <dbReference type="Proteomes" id="UP001209701"/>
    </source>
</evidence>
<dbReference type="InterPro" id="IPR000297">
    <property type="entry name" value="PPIase_PpiC"/>
</dbReference>
<evidence type="ECO:0000256" key="7">
    <source>
        <dbReference type="SAM" id="SignalP"/>
    </source>
</evidence>
<feature type="signal peptide" evidence="7">
    <location>
        <begin position="1"/>
        <end position="19"/>
    </location>
</feature>
<dbReference type="PANTHER" id="PTHR47245">
    <property type="entry name" value="PEPTIDYLPROLYL ISOMERASE"/>
    <property type="match status" value="1"/>
</dbReference>
<sequence>MYKRISVLLLALGHFGAQGQVNDNAVVIESAGLSITKAEFEQMLAGDPRLPVALARPAAKLALGTDFGKAFALEAEARRRQLDRDPAVQLKIRSYTQQLLANELLIKLRSGFLQDEAQLRAYYEINKEAYAQPRVRHILVRTKSSPVALIKGRPDLPLEQARAKAEALRLRLVNGADFAGLAKAESDDQGSLRTGGDLGFVAKGSTDANFEAAAYSLATGVLSTLIQTEFGFHILRVDERQPMPLAAVKAVIANDLAHKELDGIILNGYKLNTVYFGGP</sequence>
<feature type="chain" id="PRO_5046393987" description="peptidylprolyl isomerase" evidence="7">
    <location>
        <begin position="20"/>
        <end position="279"/>
    </location>
</feature>
<evidence type="ECO:0000256" key="1">
    <source>
        <dbReference type="ARBA" id="ARBA00000971"/>
    </source>
</evidence>
<gene>
    <name evidence="9" type="ORF">LNV07_11190</name>
</gene>
<dbReference type="InterPro" id="IPR023058">
    <property type="entry name" value="PPIase_PpiC_CS"/>
</dbReference>
<evidence type="ECO:0000256" key="2">
    <source>
        <dbReference type="ARBA" id="ARBA00007656"/>
    </source>
</evidence>
<dbReference type="PROSITE" id="PS01096">
    <property type="entry name" value="PPIC_PPIASE_1"/>
    <property type="match status" value="1"/>
</dbReference>
<feature type="domain" description="PpiC" evidence="8">
    <location>
        <begin position="130"/>
        <end position="239"/>
    </location>
</feature>
<name>A0ABT2YF25_9BURK</name>
<proteinExistence type="inferred from homology"/>
<keyword evidence="7" id="KW-0732">Signal</keyword>
<keyword evidence="10" id="KW-1185">Reference proteome</keyword>
<keyword evidence="5 6" id="KW-0413">Isomerase</keyword>
<comment type="catalytic activity">
    <reaction evidence="1">
        <text>[protein]-peptidylproline (omega=180) = [protein]-peptidylproline (omega=0)</text>
        <dbReference type="Rhea" id="RHEA:16237"/>
        <dbReference type="Rhea" id="RHEA-COMP:10747"/>
        <dbReference type="Rhea" id="RHEA-COMP:10748"/>
        <dbReference type="ChEBI" id="CHEBI:83833"/>
        <dbReference type="ChEBI" id="CHEBI:83834"/>
        <dbReference type="EC" id="5.2.1.8"/>
    </reaction>
</comment>
<dbReference type="Gene3D" id="3.10.50.40">
    <property type="match status" value="1"/>
</dbReference>
<dbReference type="InterPro" id="IPR050245">
    <property type="entry name" value="PrsA_foldase"/>
</dbReference>
<accession>A0ABT2YF25</accession>
<evidence type="ECO:0000256" key="6">
    <source>
        <dbReference type="PROSITE-ProRule" id="PRU00278"/>
    </source>
</evidence>
<keyword evidence="4 6" id="KW-0697">Rotamase</keyword>
<evidence type="ECO:0000256" key="4">
    <source>
        <dbReference type="ARBA" id="ARBA00023110"/>
    </source>
</evidence>
<dbReference type="EMBL" id="JAJIRN010000004">
    <property type="protein sequence ID" value="MCV2368654.1"/>
    <property type="molecule type" value="Genomic_DNA"/>
</dbReference>
<dbReference type="InterPro" id="IPR046357">
    <property type="entry name" value="PPIase_dom_sf"/>
</dbReference>
<dbReference type="Pfam" id="PF13616">
    <property type="entry name" value="Rotamase_3"/>
    <property type="match status" value="1"/>
</dbReference>
<dbReference type="EC" id="5.2.1.8" evidence="3"/>
<evidence type="ECO:0000256" key="5">
    <source>
        <dbReference type="ARBA" id="ARBA00023235"/>
    </source>
</evidence>
<dbReference type="PANTHER" id="PTHR47245:SF2">
    <property type="entry name" value="PEPTIDYL-PROLYL CIS-TRANS ISOMERASE HP_0175-RELATED"/>
    <property type="match status" value="1"/>
</dbReference>
<dbReference type="PROSITE" id="PS50198">
    <property type="entry name" value="PPIC_PPIASE_2"/>
    <property type="match status" value="1"/>
</dbReference>
<evidence type="ECO:0000313" key="9">
    <source>
        <dbReference type="EMBL" id="MCV2368654.1"/>
    </source>
</evidence>
<dbReference type="Proteomes" id="UP001209701">
    <property type="component" value="Unassembled WGS sequence"/>
</dbReference>